<dbReference type="Pfam" id="PF00494">
    <property type="entry name" value="SQS_PSY"/>
    <property type="match status" value="1"/>
</dbReference>
<keyword evidence="2" id="KW-0808">Transferase</keyword>
<dbReference type="Proteomes" id="UP001589836">
    <property type="component" value="Unassembled WGS sequence"/>
</dbReference>
<evidence type="ECO:0000256" key="2">
    <source>
        <dbReference type="ARBA" id="ARBA00022679"/>
    </source>
</evidence>
<dbReference type="SFLD" id="SFLDG01018">
    <property type="entry name" value="Squalene/Phytoene_Synthase_Lik"/>
    <property type="match status" value="1"/>
</dbReference>
<evidence type="ECO:0000256" key="1">
    <source>
        <dbReference type="ARBA" id="ARBA00004829"/>
    </source>
</evidence>
<organism evidence="5 6">
    <name type="scientific">Pontibacillus salicampi</name>
    <dbReference type="NCBI Taxonomy" id="1449801"/>
    <lineage>
        <taxon>Bacteria</taxon>
        <taxon>Bacillati</taxon>
        <taxon>Bacillota</taxon>
        <taxon>Bacilli</taxon>
        <taxon>Bacillales</taxon>
        <taxon>Bacillaceae</taxon>
        <taxon>Pontibacillus</taxon>
    </lineage>
</organism>
<dbReference type="RefSeq" id="WP_377344722.1">
    <property type="nucleotide sequence ID" value="NZ_JBHLTP010000002.1"/>
</dbReference>
<evidence type="ECO:0000313" key="5">
    <source>
        <dbReference type="EMBL" id="MFC0522198.1"/>
    </source>
</evidence>
<dbReference type="Gene3D" id="1.10.600.10">
    <property type="entry name" value="Farnesyl Diphosphate Synthase"/>
    <property type="match status" value="1"/>
</dbReference>
<dbReference type="PROSITE" id="PS01044">
    <property type="entry name" value="SQUALEN_PHYTOEN_SYN_1"/>
    <property type="match status" value="1"/>
</dbReference>
<sequence>MNKTQSAYYYCKQIIEAHSKTFSKAFALLPKKQKQAVWAVYAFCREVDDIVDEGENPTVELAQFEENFRIFLTGTIPSENPMWIALKDVFDRFDMDSAPFQEMIEGQRLDIDAHYVKTEKELLTYCYLVASTVGLMLLPIIAPGKEKQLQEGAIHLGKGMQLTNILRDIGEDIERERVYIPEEMMERYGYSYTDLVNREINNAFIRLWEDLAQQAEWHYEQALETIHEYPLYSRTPVQGAAYLYQAILEAIRENQYQVFHERNFVSDEQKKVILGNMNVLKA</sequence>
<protein>
    <submittedName>
        <fullName evidence="5">Phytoene/squalene synthase family protein</fullName>
    </submittedName>
</protein>
<comment type="pathway">
    <text evidence="1">Carotenoid biosynthesis.</text>
</comment>
<evidence type="ECO:0000256" key="4">
    <source>
        <dbReference type="SAM" id="Phobius"/>
    </source>
</evidence>
<proteinExistence type="predicted"/>
<keyword evidence="4" id="KW-1133">Transmembrane helix</keyword>
<dbReference type="InterPro" id="IPR008949">
    <property type="entry name" value="Isoprenoid_synthase_dom_sf"/>
</dbReference>
<dbReference type="SFLD" id="SFLDG01212">
    <property type="entry name" value="Phytoene_synthase_like"/>
    <property type="match status" value="1"/>
</dbReference>
<accession>A0ABV6LIL7</accession>
<evidence type="ECO:0000256" key="3">
    <source>
        <dbReference type="ARBA" id="ARBA00022746"/>
    </source>
</evidence>
<dbReference type="PANTHER" id="PTHR31480">
    <property type="entry name" value="BIFUNCTIONAL LYCOPENE CYCLASE/PHYTOENE SYNTHASE"/>
    <property type="match status" value="1"/>
</dbReference>
<dbReference type="InterPro" id="IPR044843">
    <property type="entry name" value="Trans_IPPS_bact-type"/>
</dbReference>
<name>A0ABV6LIL7_9BACI</name>
<comment type="caution">
    <text evidence="5">The sequence shown here is derived from an EMBL/GenBank/DDBJ whole genome shotgun (WGS) entry which is preliminary data.</text>
</comment>
<keyword evidence="3" id="KW-0125">Carotenoid biosynthesis</keyword>
<keyword evidence="6" id="KW-1185">Reference proteome</keyword>
<dbReference type="EMBL" id="JBHLTP010000002">
    <property type="protein sequence ID" value="MFC0522198.1"/>
    <property type="molecule type" value="Genomic_DNA"/>
</dbReference>
<dbReference type="PROSITE" id="PS01045">
    <property type="entry name" value="SQUALEN_PHYTOEN_SYN_2"/>
    <property type="match status" value="1"/>
</dbReference>
<dbReference type="InterPro" id="IPR002060">
    <property type="entry name" value="Squ/phyt_synthse"/>
</dbReference>
<dbReference type="InterPro" id="IPR033904">
    <property type="entry name" value="Trans_IPPS_HH"/>
</dbReference>
<keyword evidence="4" id="KW-0472">Membrane</keyword>
<dbReference type="SFLD" id="SFLDS00005">
    <property type="entry name" value="Isoprenoid_Synthase_Type_I"/>
    <property type="match status" value="1"/>
</dbReference>
<reference evidence="5 6" key="1">
    <citation type="submission" date="2024-09" db="EMBL/GenBank/DDBJ databases">
        <authorList>
            <person name="Sun Q."/>
            <person name="Mori K."/>
        </authorList>
    </citation>
    <scope>NUCLEOTIDE SEQUENCE [LARGE SCALE GENOMIC DNA]</scope>
    <source>
        <strain evidence="5 6">NCAIM B.02529</strain>
    </source>
</reference>
<dbReference type="InterPro" id="IPR019845">
    <property type="entry name" value="Squalene/phytoene_synthase_CS"/>
</dbReference>
<dbReference type="SUPFAM" id="SSF48576">
    <property type="entry name" value="Terpenoid synthases"/>
    <property type="match status" value="1"/>
</dbReference>
<dbReference type="CDD" id="cd00683">
    <property type="entry name" value="Trans_IPPS_HH"/>
    <property type="match status" value="1"/>
</dbReference>
<feature type="transmembrane region" description="Helical" evidence="4">
    <location>
        <begin position="122"/>
        <end position="142"/>
    </location>
</feature>
<keyword evidence="4" id="KW-0812">Transmembrane</keyword>
<evidence type="ECO:0000313" key="6">
    <source>
        <dbReference type="Proteomes" id="UP001589836"/>
    </source>
</evidence>
<gene>
    <name evidence="5" type="ORF">ACFFGV_01165</name>
</gene>